<accession>A0A1Y4T246</accession>
<sequence>MVENIVKQMTLKEKVGQLNQHLYGWQCYKKIGDHFELTDLFKKHVKEYGGIGAIYGIMRADAWSQIDENNGINREESYQVIQMIQDYIKKHSRFQIPALITEECVHGHMALQSPVFPTQLAMGMSWNPDLMEKIACHVSQELAAKGGNLALFTGFDVLRDPRWGRSEECFSEDAYLTSRMTESAVKGFEKDDNGVSVVVKHLCAQGACEGGHNSDAAKIGPRELREIHLPPVKAAVKAGAKGVMAAYNEIDGIPCHINKNLLNQILRNEYGFDGIVMADGCALDRLLLLDDNPLKMGSLALKAGVDLSLWDQVYTKLDKAIEEGYLDEKELDAAVERILKLKERLGLFQSERKKISLPQSDELLLQSARECQVLLKNEQQILPLDKSSKIAVIGPNAHHYLNQLGDYTAYQNPQDIVTVYQGICKKAKNVSYALGCTTRKNQFENLEETLKIAKQADVVVLVLGGNSTRLYQNAFENNGALRIQNENEMNCGENIDLASLELEGYQNKLIQEISKVNKNIVTVLIQGRVHVIEDVFSYSKAVISSFYPGSRGGDGIGDVLFGDYNPSGHLSVSVPRHVGALPCYYNHKHNGAQKDYIDLPSGPRFPFGYGMSYTTFDYRNISLPSQITIQELKEHGLTISLDVYNTGHMDGEDVVQVYIKHIQSSIVSRVLELKGFQKVFVPHQTFSTVTITLGYEDLAIWNIDMDNIVELGKMAVCIGQDSQNYQEYYVQVVKSY</sequence>
<dbReference type="InterPro" id="IPR026891">
    <property type="entry name" value="Fn3-like"/>
</dbReference>
<name>A0A1Y4T246_9FIRM</name>
<evidence type="ECO:0000313" key="4">
    <source>
        <dbReference type="EMBL" id="OUQ36225.1"/>
    </source>
</evidence>
<dbReference type="InterPro" id="IPR001764">
    <property type="entry name" value="Glyco_hydro_3_N"/>
</dbReference>
<dbReference type="Pfam" id="PF14310">
    <property type="entry name" value="Fn3-like"/>
    <property type="match status" value="1"/>
</dbReference>
<dbReference type="Pfam" id="PF00933">
    <property type="entry name" value="Glyco_hydro_3"/>
    <property type="match status" value="1"/>
</dbReference>
<dbReference type="OrthoDB" id="9805821at2"/>
<dbReference type="AlphaFoldDB" id="A0A1Y4T246"/>
<feature type="domain" description="Fibronectin type III-like" evidence="3">
    <location>
        <begin position="653"/>
        <end position="722"/>
    </location>
</feature>
<dbReference type="InterPro" id="IPR050288">
    <property type="entry name" value="Cellulose_deg_GH3"/>
</dbReference>
<proteinExistence type="inferred from homology"/>
<dbReference type="InterPro" id="IPR036881">
    <property type="entry name" value="Glyco_hydro_3_C_sf"/>
</dbReference>
<dbReference type="GO" id="GO:0005975">
    <property type="term" value="P:carbohydrate metabolic process"/>
    <property type="evidence" value="ECO:0007669"/>
    <property type="project" value="InterPro"/>
</dbReference>
<dbReference type="InterPro" id="IPR017853">
    <property type="entry name" value="GH"/>
</dbReference>
<dbReference type="Gene3D" id="2.60.40.10">
    <property type="entry name" value="Immunoglobulins"/>
    <property type="match status" value="1"/>
</dbReference>
<dbReference type="PANTHER" id="PTHR42715">
    <property type="entry name" value="BETA-GLUCOSIDASE"/>
    <property type="match status" value="1"/>
</dbReference>
<reference evidence="4 5" key="1">
    <citation type="journal article" date="2018" name="BMC Genomics">
        <title>Whole genome sequencing and function prediction of 133 gut anaerobes isolated from chicken caecum in pure cultures.</title>
        <authorList>
            <person name="Medvecky M."/>
            <person name="Cejkova D."/>
            <person name="Polansky O."/>
            <person name="Karasova D."/>
            <person name="Kubasova T."/>
            <person name="Cizek A."/>
            <person name="Rychlik I."/>
        </authorList>
    </citation>
    <scope>NUCLEOTIDE SEQUENCE [LARGE SCALE GENOMIC DNA]</scope>
    <source>
        <strain evidence="4 5">An13</strain>
    </source>
</reference>
<organism evidence="4 5">
    <name type="scientific">Massilimicrobiota timonensis</name>
    <dbReference type="NCBI Taxonomy" id="1776392"/>
    <lineage>
        <taxon>Bacteria</taxon>
        <taxon>Bacillati</taxon>
        <taxon>Bacillota</taxon>
        <taxon>Erysipelotrichia</taxon>
        <taxon>Erysipelotrichales</taxon>
        <taxon>Erysipelotrichaceae</taxon>
        <taxon>Massilimicrobiota</taxon>
    </lineage>
</organism>
<dbReference type="RefSeq" id="WP_087357033.1">
    <property type="nucleotide sequence ID" value="NZ_NFLJ01000003.1"/>
</dbReference>
<dbReference type="Gene3D" id="3.20.20.300">
    <property type="entry name" value="Glycoside hydrolase, family 3, N-terminal domain"/>
    <property type="match status" value="1"/>
</dbReference>
<evidence type="ECO:0000256" key="2">
    <source>
        <dbReference type="ARBA" id="ARBA00022801"/>
    </source>
</evidence>
<dbReference type="EMBL" id="NFLJ01000003">
    <property type="protein sequence ID" value="OUQ36225.1"/>
    <property type="molecule type" value="Genomic_DNA"/>
</dbReference>
<evidence type="ECO:0000256" key="1">
    <source>
        <dbReference type="ARBA" id="ARBA00005336"/>
    </source>
</evidence>
<comment type="similarity">
    <text evidence="1">Belongs to the glycosyl hydrolase 3 family.</text>
</comment>
<protein>
    <submittedName>
        <fullName evidence="4">Beta-glucosidase</fullName>
    </submittedName>
</protein>
<dbReference type="Gene3D" id="3.40.50.1700">
    <property type="entry name" value="Glycoside hydrolase family 3 C-terminal domain"/>
    <property type="match status" value="1"/>
</dbReference>
<dbReference type="SMART" id="SM01217">
    <property type="entry name" value="Fn3_like"/>
    <property type="match status" value="1"/>
</dbReference>
<evidence type="ECO:0000313" key="5">
    <source>
        <dbReference type="Proteomes" id="UP000195305"/>
    </source>
</evidence>
<evidence type="ECO:0000259" key="3">
    <source>
        <dbReference type="SMART" id="SM01217"/>
    </source>
</evidence>
<dbReference type="Proteomes" id="UP000195305">
    <property type="component" value="Unassembled WGS sequence"/>
</dbReference>
<keyword evidence="5" id="KW-1185">Reference proteome</keyword>
<dbReference type="InterPro" id="IPR036962">
    <property type="entry name" value="Glyco_hydro_3_N_sf"/>
</dbReference>
<dbReference type="InterPro" id="IPR002772">
    <property type="entry name" value="Glyco_hydro_3_C"/>
</dbReference>
<keyword evidence="2" id="KW-0378">Hydrolase</keyword>
<dbReference type="PANTHER" id="PTHR42715:SF10">
    <property type="entry name" value="BETA-GLUCOSIDASE"/>
    <property type="match status" value="1"/>
</dbReference>
<dbReference type="GO" id="GO:0004553">
    <property type="term" value="F:hydrolase activity, hydrolyzing O-glycosyl compounds"/>
    <property type="evidence" value="ECO:0007669"/>
    <property type="project" value="InterPro"/>
</dbReference>
<dbReference type="SUPFAM" id="SSF52279">
    <property type="entry name" value="Beta-D-glucan exohydrolase, C-terminal domain"/>
    <property type="match status" value="1"/>
</dbReference>
<dbReference type="PRINTS" id="PR00133">
    <property type="entry name" value="GLHYDRLASE3"/>
</dbReference>
<dbReference type="Pfam" id="PF01915">
    <property type="entry name" value="Glyco_hydro_3_C"/>
    <property type="match status" value="1"/>
</dbReference>
<dbReference type="SUPFAM" id="SSF51445">
    <property type="entry name" value="(Trans)glycosidases"/>
    <property type="match status" value="1"/>
</dbReference>
<comment type="caution">
    <text evidence="4">The sequence shown here is derived from an EMBL/GenBank/DDBJ whole genome shotgun (WGS) entry which is preliminary data.</text>
</comment>
<gene>
    <name evidence="4" type="ORF">B5E75_01480</name>
</gene>
<dbReference type="InterPro" id="IPR013783">
    <property type="entry name" value="Ig-like_fold"/>
</dbReference>